<evidence type="ECO:0000259" key="1">
    <source>
        <dbReference type="Pfam" id="PF00535"/>
    </source>
</evidence>
<dbReference type="GO" id="GO:0016758">
    <property type="term" value="F:hexosyltransferase activity"/>
    <property type="evidence" value="ECO:0007669"/>
    <property type="project" value="UniProtKB-ARBA"/>
</dbReference>
<dbReference type="Proteomes" id="UP000284614">
    <property type="component" value="Unassembled WGS sequence"/>
</dbReference>
<dbReference type="AlphaFoldDB" id="A0A413JUA9"/>
<dbReference type="InterPro" id="IPR001173">
    <property type="entry name" value="Glyco_trans_2-like"/>
</dbReference>
<dbReference type="Gene3D" id="3.90.550.10">
    <property type="entry name" value="Spore Coat Polysaccharide Biosynthesis Protein SpsA, Chain A"/>
    <property type="match status" value="1"/>
</dbReference>
<dbReference type="CDD" id="cd00761">
    <property type="entry name" value="Glyco_tranf_GTA_type"/>
    <property type="match status" value="1"/>
</dbReference>
<dbReference type="InterPro" id="IPR029044">
    <property type="entry name" value="Nucleotide-diphossugar_trans"/>
</dbReference>
<evidence type="ECO:0000313" key="2">
    <source>
        <dbReference type="EMBL" id="RGY65575.1"/>
    </source>
</evidence>
<name>A0A413JUA9_BACFG</name>
<organism evidence="2 3">
    <name type="scientific">Bacteroides fragilis</name>
    <dbReference type="NCBI Taxonomy" id="817"/>
    <lineage>
        <taxon>Bacteria</taxon>
        <taxon>Pseudomonadati</taxon>
        <taxon>Bacteroidota</taxon>
        <taxon>Bacteroidia</taxon>
        <taxon>Bacteroidales</taxon>
        <taxon>Bacteroidaceae</taxon>
        <taxon>Bacteroides</taxon>
    </lineage>
</organism>
<protein>
    <submittedName>
        <fullName evidence="2">Glycosyltransferase family 2 protein</fullName>
    </submittedName>
</protein>
<proteinExistence type="predicted"/>
<dbReference type="EMBL" id="QSDG01000022">
    <property type="protein sequence ID" value="RGY65575.1"/>
    <property type="molecule type" value="Genomic_DNA"/>
</dbReference>
<dbReference type="Pfam" id="PF00535">
    <property type="entry name" value="Glycos_transf_2"/>
    <property type="match status" value="1"/>
</dbReference>
<dbReference type="PANTHER" id="PTHR22916">
    <property type="entry name" value="GLYCOSYLTRANSFERASE"/>
    <property type="match status" value="1"/>
</dbReference>
<sequence>MYMIQLSIIIPVYNTASLINRCLDSIFNQTTTYLYEVIIVDDGSTDNSIEIIKSRKETNIILYQQKNAGPAAARNKGVELAHGKYCAYLDADDYWKEGFIENTVMFLENHPECVAVNVVQHHITLSGSSIIPICYTQYTEPFVLDDFFAFWAKYMHVCTGSVTIQTKILRSTDGQREDLRITEDLEFWALLSTYGNWGVIPKILFVSDGNSITHSQGWLNKMIIRWNNATSIAEWEKRIIPRLPELTESYKEARGKISRNLTYCQILSGRLSLSRNEAIKYGKYFSKDLIGILMNIAKHSSLTWRILAIFLKYREYHRK</sequence>
<dbReference type="PANTHER" id="PTHR22916:SF3">
    <property type="entry name" value="UDP-GLCNAC:BETAGAL BETA-1,3-N-ACETYLGLUCOSAMINYLTRANSFERASE-LIKE PROTEIN 1"/>
    <property type="match status" value="1"/>
</dbReference>
<reference evidence="2 3" key="1">
    <citation type="submission" date="2018-08" db="EMBL/GenBank/DDBJ databases">
        <title>A genome reference for cultivated species of the human gut microbiota.</title>
        <authorList>
            <person name="Zou Y."/>
            <person name="Xue W."/>
            <person name="Luo G."/>
        </authorList>
    </citation>
    <scope>NUCLEOTIDE SEQUENCE [LARGE SCALE GENOMIC DNA]</scope>
    <source>
        <strain evidence="2 3">OF01-1</strain>
    </source>
</reference>
<evidence type="ECO:0000313" key="3">
    <source>
        <dbReference type="Proteomes" id="UP000284614"/>
    </source>
</evidence>
<feature type="domain" description="Glycosyltransferase 2-like" evidence="1">
    <location>
        <begin position="7"/>
        <end position="121"/>
    </location>
</feature>
<comment type="caution">
    <text evidence="2">The sequence shown here is derived from an EMBL/GenBank/DDBJ whole genome shotgun (WGS) entry which is preliminary data.</text>
</comment>
<dbReference type="SUPFAM" id="SSF53448">
    <property type="entry name" value="Nucleotide-diphospho-sugar transferases"/>
    <property type="match status" value="1"/>
</dbReference>
<keyword evidence="2" id="KW-0808">Transferase</keyword>
<gene>
    <name evidence="2" type="ORF">DXA27_19295</name>
</gene>
<accession>A0A413JUA9</accession>